<dbReference type="EMBL" id="LVVM01000230">
    <property type="protein sequence ID" value="OJA21270.1"/>
    <property type="molecule type" value="Genomic_DNA"/>
</dbReference>
<dbReference type="AlphaFoldDB" id="A0A1J8QHV9"/>
<gene>
    <name evidence="1" type="ORF">AZE42_02548</name>
</gene>
<reference evidence="1 2" key="1">
    <citation type="submission" date="2016-03" db="EMBL/GenBank/DDBJ databases">
        <title>Comparative genomics of the ectomycorrhizal sister species Rhizopogon vinicolor and Rhizopogon vesiculosus (Basidiomycota: Boletales) reveals a divergence of the mating type B locus.</title>
        <authorList>
            <person name="Mujic A.B."/>
            <person name="Kuo A."/>
            <person name="Tritt A."/>
            <person name="Lipzen A."/>
            <person name="Chen C."/>
            <person name="Johnson J."/>
            <person name="Sharma A."/>
            <person name="Barry K."/>
            <person name="Grigoriev I.V."/>
            <person name="Spatafora J.W."/>
        </authorList>
    </citation>
    <scope>NUCLEOTIDE SEQUENCE [LARGE SCALE GENOMIC DNA]</scope>
    <source>
        <strain evidence="1 2">AM-OR11-056</strain>
    </source>
</reference>
<comment type="caution">
    <text evidence="1">The sequence shown here is derived from an EMBL/GenBank/DDBJ whole genome shotgun (WGS) entry which is preliminary data.</text>
</comment>
<dbReference type="Proteomes" id="UP000183567">
    <property type="component" value="Unassembled WGS sequence"/>
</dbReference>
<evidence type="ECO:0000313" key="1">
    <source>
        <dbReference type="EMBL" id="OJA21270.1"/>
    </source>
</evidence>
<protein>
    <submittedName>
        <fullName evidence="1">Uncharacterized protein</fullName>
    </submittedName>
</protein>
<keyword evidence="2" id="KW-1185">Reference proteome</keyword>
<proteinExistence type="predicted"/>
<dbReference type="OrthoDB" id="270584at2759"/>
<sequence>MIILPQVLWHTAEGWYTEDLCPVLLASACTEVFSAFGGYDISRDTFLMGNFRGNFAASFAVGWMWTMGATLASYPFDTSHNVIKILHDALG</sequence>
<evidence type="ECO:0000313" key="2">
    <source>
        <dbReference type="Proteomes" id="UP000183567"/>
    </source>
</evidence>
<dbReference type="STRING" id="180088.A0A1J8QHV9"/>
<accession>A0A1J8QHV9</accession>
<name>A0A1J8QHV9_9AGAM</name>
<organism evidence="1 2">
    <name type="scientific">Rhizopogon vesiculosus</name>
    <dbReference type="NCBI Taxonomy" id="180088"/>
    <lineage>
        <taxon>Eukaryota</taxon>
        <taxon>Fungi</taxon>
        <taxon>Dikarya</taxon>
        <taxon>Basidiomycota</taxon>
        <taxon>Agaricomycotina</taxon>
        <taxon>Agaricomycetes</taxon>
        <taxon>Agaricomycetidae</taxon>
        <taxon>Boletales</taxon>
        <taxon>Suillineae</taxon>
        <taxon>Rhizopogonaceae</taxon>
        <taxon>Rhizopogon</taxon>
    </lineage>
</organism>